<proteinExistence type="inferred from homology"/>
<reference evidence="7 8" key="1">
    <citation type="submission" date="2019-01" db="EMBL/GenBank/DDBJ databases">
        <title>Complete genome of a denitifying bacterium Halomons sp. BC-M4-5.</title>
        <authorList>
            <person name="Wang L."/>
            <person name="Shao Z."/>
        </authorList>
    </citation>
    <scope>NUCLEOTIDE SEQUENCE [LARGE SCALE GENOMIC DNA]</scope>
    <source>
        <strain evidence="7 8">BC-M4-5</strain>
    </source>
</reference>
<name>A0A6I6SM03_9GAMM</name>
<keyword evidence="8" id="KW-1185">Reference proteome</keyword>
<comment type="similarity">
    <text evidence="2">Belongs to the bacterial solute-binding protein 1 family.</text>
</comment>
<comment type="subcellular location">
    <subcellularLocation>
        <location evidence="1">Periplasm</location>
    </subcellularLocation>
</comment>
<dbReference type="GO" id="GO:0042597">
    <property type="term" value="C:periplasmic space"/>
    <property type="evidence" value="ECO:0007669"/>
    <property type="project" value="UniProtKB-SubCell"/>
</dbReference>
<evidence type="ECO:0000256" key="2">
    <source>
        <dbReference type="ARBA" id="ARBA00008520"/>
    </source>
</evidence>
<evidence type="ECO:0000256" key="1">
    <source>
        <dbReference type="ARBA" id="ARBA00004418"/>
    </source>
</evidence>
<dbReference type="InterPro" id="IPR050490">
    <property type="entry name" value="Bact_solute-bd_prot1"/>
</dbReference>
<dbReference type="EMBL" id="CP035042">
    <property type="protein sequence ID" value="QHC49434.1"/>
    <property type="molecule type" value="Genomic_DNA"/>
</dbReference>
<dbReference type="Gene3D" id="3.40.190.10">
    <property type="entry name" value="Periplasmic binding protein-like II"/>
    <property type="match status" value="2"/>
</dbReference>
<evidence type="ECO:0000313" key="8">
    <source>
        <dbReference type="Proteomes" id="UP000464013"/>
    </source>
</evidence>
<dbReference type="PANTHER" id="PTHR43649">
    <property type="entry name" value="ARABINOSE-BINDING PROTEIN-RELATED"/>
    <property type="match status" value="1"/>
</dbReference>
<keyword evidence="3" id="KW-0813">Transport</keyword>
<dbReference type="Pfam" id="PF01547">
    <property type="entry name" value="SBP_bac_1"/>
    <property type="match status" value="1"/>
</dbReference>
<comment type="function">
    <text evidence="5">Part of a binding-protein-dependent transport system for a sugar.</text>
</comment>
<dbReference type="PANTHER" id="PTHR43649:SF28">
    <property type="entry name" value="BINDING PROTEIN COMPONENT OF ABC SUGAR TRANSPORTER-RELATED"/>
    <property type="match status" value="1"/>
</dbReference>
<protein>
    <recommendedName>
        <fullName evidence="6">Probable sugar-binding periplasmic protein</fullName>
    </recommendedName>
</protein>
<dbReference type="KEGG" id="htx:EKK97_07120"/>
<dbReference type="Proteomes" id="UP000464013">
    <property type="component" value="Chromosome"/>
</dbReference>
<dbReference type="SUPFAM" id="SSF53850">
    <property type="entry name" value="Periplasmic binding protein-like II"/>
    <property type="match status" value="1"/>
</dbReference>
<dbReference type="OrthoDB" id="5580590at2"/>
<keyword evidence="4" id="KW-0732">Signal</keyword>
<dbReference type="AlphaFoldDB" id="A0A6I6SM03"/>
<evidence type="ECO:0000256" key="5">
    <source>
        <dbReference type="ARBA" id="ARBA00049629"/>
    </source>
</evidence>
<sequence>MKRLLKGLCLAAAVTFADVHGDDPAAGHTVDIVHYWTSRSEAAALDVYRQAWIGAGNRWVDLAAENEAALKRVVSDRIAHGYPPAVMQWNVAASSRELRDFGVVQDIEPVAREQGWHERLPNFVLERISHEGKVYFAPSNIHVENWLWTSQAIFDEVGLEVPESWEEILTAAERIEAAGYQPIAIGAEPWEIALLFHGIMYYAMGSDGYERVFNGEAEAVLDEEMLDALDLLRRISRYAPPPAAREGKSWADAAAAIGRGEAGMQFMGDWVKGELTLLGYRADRDFGCTFTPGTSIAYFMVLDAFAFPLTAREGETQAQQEFARMVFEPDNQIAFSRLKGALPTRLDVDPGELDSCGQRGLQELIKEKYRTEVHSRAMPSHQVAAWIGILAEFFDDESISSQSAQQRMYQVISEG</sequence>
<gene>
    <name evidence="7" type="ORF">EKK97_07120</name>
</gene>
<evidence type="ECO:0000256" key="6">
    <source>
        <dbReference type="ARBA" id="ARBA00049753"/>
    </source>
</evidence>
<accession>A0A6I6SM03</accession>
<dbReference type="RefSeq" id="WP_159550679.1">
    <property type="nucleotide sequence ID" value="NZ_CP035042.1"/>
</dbReference>
<evidence type="ECO:0000256" key="4">
    <source>
        <dbReference type="ARBA" id="ARBA00022729"/>
    </source>
</evidence>
<evidence type="ECO:0000256" key="3">
    <source>
        <dbReference type="ARBA" id="ARBA00022448"/>
    </source>
</evidence>
<organism evidence="7 8">
    <name type="scientific">Billgrantia tianxiuensis</name>
    <dbReference type="NCBI Taxonomy" id="2497861"/>
    <lineage>
        <taxon>Bacteria</taxon>
        <taxon>Pseudomonadati</taxon>
        <taxon>Pseudomonadota</taxon>
        <taxon>Gammaproteobacteria</taxon>
        <taxon>Oceanospirillales</taxon>
        <taxon>Halomonadaceae</taxon>
        <taxon>Billgrantia</taxon>
    </lineage>
</organism>
<dbReference type="InterPro" id="IPR006059">
    <property type="entry name" value="SBP"/>
</dbReference>
<evidence type="ECO:0000313" key="7">
    <source>
        <dbReference type="EMBL" id="QHC49434.1"/>
    </source>
</evidence>